<dbReference type="STRING" id="651182.TOL2_C16080"/>
<dbReference type="PANTHER" id="PTHR45138:SF9">
    <property type="entry name" value="DIGUANYLATE CYCLASE DGCM-RELATED"/>
    <property type="match status" value="1"/>
</dbReference>
<dbReference type="GO" id="GO:0052621">
    <property type="term" value="F:diguanylate cyclase activity"/>
    <property type="evidence" value="ECO:0007669"/>
    <property type="project" value="UniProtKB-EC"/>
</dbReference>
<dbReference type="Pfam" id="PF00990">
    <property type="entry name" value="GGDEF"/>
    <property type="match status" value="1"/>
</dbReference>
<dbReference type="InterPro" id="IPR029787">
    <property type="entry name" value="Nucleotide_cyclase"/>
</dbReference>
<dbReference type="AlphaFoldDB" id="K0NFQ3"/>
<gene>
    <name evidence="4" type="ordered locus">TOL2_C16080</name>
</gene>
<comment type="catalytic activity">
    <reaction evidence="2">
        <text>2 GTP = 3',3'-c-di-GMP + 2 diphosphate</text>
        <dbReference type="Rhea" id="RHEA:24898"/>
        <dbReference type="ChEBI" id="CHEBI:33019"/>
        <dbReference type="ChEBI" id="CHEBI:37565"/>
        <dbReference type="ChEBI" id="CHEBI:58805"/>
        <dbReference type="EC" id="2.7.7.65"/>
    </reaction>
</comment>
<dbReference type="InterPro" id="IPR000160">
    <property type="entry name" value="GGDEF_dom"/>
</dbReference>
<dbReference type="CDD" id="cd01949">
    <property type="entry name" value="GGDEF"/>
    <property type="match status" value="1"/>
</dbReference>
<dbReference type="FunFam" id="3.30.70.270:FF:000001">
    <property type="entry name" value="Diguanylate cyclase domain protein"/>
    <property type="match status" value="1"/>
</dbReference>
<evidence type="ECO:0000313" key="4">
    <source>
        <dbReference type="EMBL" id="CCK79770.1"/>
    </source>
</evidence>
<organism evidence="4 5">
    <name type="scientific">Desulfobacula toluolica (strain DSM 7467 / Tol2)</name>
    <dbReference type="NCBI Taxonomy" id="651182"/>
    <lineage>
        <taxon>Bacteria</taxon>
        <taxon>Pseudomonadati</taxon>
        <taxon>Thermodesulfobacteriota</taxon>
        <taxon>Desulfobacteria</taxon>
        <taxon>Desulfobacterales</taxon>
        <taxon>Desulfobacteraceae</taxon>
        <taxon>Desulfobacula</taxon>
    </lineage>
</organism>
<protein>
    <recommendedName>
        <fullName evidence="1">diguanylate cyclase</fullName>
        <ecNumber evidence="1">2.7.7.65</ecNumber>
    </recommendedName>
</protein>
<dbReference type="InterPro" id="IPR050469">
    <property type="entry name" value="Diguanylate_Cyclase"/>
</dbReference>
<reference evidence="4 5" key="1">
    <citation type="journal article" date="2013" name="Environ. Microbiol.">
        <title>Complete genome, catabolic sub-proteomes and key-metabolites of Desulfobacula toluolica Tol2, a marine, aromatic compound-degrading, sulfate-reducing bacterium.</title>
        <authorList>
            <person name="Wohlbrand L."/>
            <person name="Jacob J.H."/>
            <person name="Kube M."/>
            <person name="Mussmann M."/>
            <person name="Jarling R."/>
            <person name="Beck A."/>
            <person name="Amann R."/>
            <person name="Wilkes H."/>
            <person name="Reinhardt R."/>
            <person name="Rabus R."/>
        </authorList>
    </citation>
    <scope>NUCLEOTIDE SEQUENCE [LARGE SCALE GENOMIC DNA]</scope>
    <source>
        <strain evidence="5">DSM 7467 / Tol2</strain>
    </source>
</reference>
<dbReference type="GO" id="GO:0005886">
    <property type="term" value="C:plasma membrane"/>
    <property type="evidence" value="ECO:0007669"/>
    <property type="project" value="TreeGrafter"/>
</dbReference>
<dbReference type="EC" id="2.7.7.65" evidence="1"/>
<evidence type="ECO:0000256" key="1">
    <source>
        <dbReference type="ARBA" id="ARBA00012528"/>
    </source>
</evidence>
<accession>K0NFQ3</accession>
<name>K0NFQ3_DESTT</name>
<dbReference type="Gene3D" id="3.30.70.270">
    <property type="match status" value="1"/>
</dbReference>
<sequence length="240" mass="27059">MSFSDLFQREINILTQARQLIQDETYSENCMLPEYKLMVKHYNKLLKQTRRLVKMSDIMQSDLNELNGRLEQLSSLDGLTGIPNRRCFDNAYEKEWKQAQRNGTALSIIMVDIDYFKLFNDTYGHASGDTCLKRVASALSSASKRPMDIVARYGGEEFAAVLPDTNIEGAQIVAKNMRQQVEALDIAHVESKVADHVTVSIGISSIQTPMRSSHTPETLIKVADDMLYKAKSSGRNRVCS</sequence>
<dbReference type="GO" id="GO:1902201">
    <property type="term" value="P:negative regulation of bacterial-type flagellum-dependent cell motility"/>
    <property type="evidence" value="ECO:0007669"/>
    <property type="project" value="TreeGrafter"/>
</dbReference>
<evidence type="ECO:0000313" key="5">
    <source>
        <dbReference type="Proteomes" id="UP000007347"/>
    </source>
</evidence>
<dbReference type="PANTHER" id="PTHR45138">
    <property type="entry name" value="REGULATORY COMPONENTS OF SENSORY TRANSDUCTION SYSTEM"/>
    <property type="match status" value="1"/>
</dbReference>
<dbReference type="GO" id="GO:0043709">
    <property type="term" value="P:cell adhesion involved in single-species biofilm formation"/>
    <property type="evidence" value="ECO:0007669"/>
    <property type="project" value="TreeGrafter"/>
</dbReference>
<dbReference type="PROSITE" id="PS50887">
    <property type="entry name" value="GGDEF"/>
    <property type="match status" value="1"/>
</dbReference>
<dbReference type="KEGG" id="dto:TOL2_C16080"/>
<dbReference type="InterPro" id="IPR043128">
    <property type="entry name" value="Rev_trsase/Diguanyl_cyclase"/>
</dbReference>
<keyword evidence="5" id="KW-1185">Reference proteome</keyword>
<dbReference type="SUPFAM" id="SSF55073">
    <property type="entry name" value="Nucleotide cyclase"/>
    <property type="match status" value="1"/>
</dbReference>
<feature type="domain" description="GGDEF" evidence="3">
    <location>
        <begin position="104"/>
        <end position="240"/>
    </location>
</feature>
<dbReference type="RefSeq" id="WP_014957114.1">
    <property type="nucleotide sequence ID" value="NC_018645.1"/>
</dbReference>
<dbReference type="NCBIfam" id="TIGR00254">
    <property type="entry name" value="GGDEF"/>
    <property type="match status" value="1"/>
</dbReference>
<dbReference type="OrthoDB" id="9778432at2"/>
<evidence type="ECO:0000256" key="2">
    <source>
        <dbReference type="ARBA" id="ARBA00034247"/>
    </source>
</evidence>
<dbReference type="SMART" id="SM00267">
    <property type="entry name" value="GGDEF"/>
    <property type="match status" value="1"/>
</dbReference>
<dbReference type="HOGENOM" id="CLU_000445_11_16_7"/>
<evidence type="ECO:0000259" key="3">
    <source>
        <dbReference type="PROSITE" id="PS50887"/>
    </source>
</evidence>
<proteinExistence type="predicted"/>
<dbReference type="EMBL" id="FO203503">
    <property type="protein sequence ID" value="CCK79770.1"/>
    <property type="molecule type" value="Genomic_DNA"/>
</dbReference>
<dbReference type="Proteomes" id="UP000007347">
    <property type="component" value="Chromosome"/>
</dbReference>